<feature type="transmembrane region" description="Helical" evidence="1">
    <location>
        <begin position="47"/>
        <end position="67"/>
    </location>
</feature>
<organism evidence="2 3">
    <name type="scientific">Leptosia nina</name>
    <dbReference type="NCBI Taxonomy" id="320188"/>
    <lineage>
        <taxon>Eukaryota</taxon>
        <taxon>Metazoa</taxon>
        <taxon>Ecdysozoa</taxon>
        <taxon>Arthropoda</taxon>
        <taxon>Hexapoda</taxon>
        <taxon>Insecta</taxon>
        <taxon>Pterygota</taxon>
        <taxon>Neoptera</taxon>
        <taxon>Endopterygota</taxon>
        <taxon>Lepidoptera</taxon>
        <taxon>Glossata</taxon>
        <taxon>Ditrysia</taxon>
        <taxon>Papilionoidea</taxon>
        <taxon>Pieridae</taxon>
        <taxon>Pierinae</taxon>
        <taxon>Leptosia</taxon>
    </lineage>
</organism>
<accession>A0AAV1JMB6</accession>
<feature type="transmembrane region" description="Helical" evidence="1">
    <location>
        <begin position="268"/>
        <end position="293"/>
    </location>
</feature>
<proteinExistence type="predicted"/>
<evidence type="ECO:0000256" key="1">
    <source>
        <dbReference type="SAM" id="Phobius"/>
    </source>
</evidence>
<evidence type="ECO:0008006" key="4">
    <source>
        <dbReference type="Google" id="ProtNLM"/>
    </source>
</evidence>
<dbReference type="AlphaFoldDB" id="A0AAV1JMB6"/>
<keyword evidence="1" id="KW-0472">Membrane</keyword>
<dbReference type="Pfam" id="PF15018">
    <property type="entry name" value="InaF-motif"/>
    <property type="match status" value="2"/>
</dbReference>
<comment type="caution">
    <text evidence="2">The sequence shown here is derived from an EMBL/GenBank/DDBJ whole genome shotgun (WGS) entry which is preliminary data.</text>
</comment>
<dbReference type="InterPro" id="IPR029162">
    <property type="entry name" value="InaF-motif"/>
</dbReference>
<keyword evidence="3" id="KW-1185">Reference proteome</keyword>
<evidence type="ECO:0000313" key="3">
    <source>
        <dbReference type="Proteomes" id="UP001497472"/>
    </source>
</evidence>
<dbReference type="Proteomes" id="UP001497472">
    <property type="component" value="Unassembled WGS sequence"/>
</dbReference>
<sequence length="389" mass="42784">MSAQQSGEEGPVVEEHVVGGLAGVSGAAPGKDYREKSASTVVRVLTVFAYLFSVSFAAILLSVYYICIWRSPELIEAQGQASARRADDFRPTFTGDNVTFNFTEFIANSFTLLIKVAVGREEARACAALSHVTPGHRPRLSPAVTIFATNNGSTSAKLTLFANCYTPRALDANNHLRRNNIRRCEVSNCRHERDPSPRAEVGHIDKCGLVTRWDDRVLHFEGDMSSKSYASGSMRSGGGSVRLGAASGHEVVLDALYERKRDKKSVRVLTVIIYVFCVSLAAIMLSLYYVFFWEPKDAHYAQRKVLKTVQAPSTTPLPTCFTLTGRSNTEVNESIAEPTIENIQSAIPINATDLLPSSEDWLFNSTAITMQDNSTSYEMEEPLHITNVT</sequence>
<dbReference type="PANTHER" id="PTHR34929:SF1">
    <property type="entry name" value="INAF MOTIF CONTAINING 2"/>
    <property type="match status" value="1"/>
</dbReference>
<protein>
    <recommendedName>
        <fullName evidence="4">Transmembrane protein INAFM2</fullName>
    </recommendedName>
</protein>
<name>A0AAV1JMB6_9NEOP</name>
<gene>
    <name evidence="2" type="ORF">LNINA_LOCUS9735</name>
</gene>
<dbReference type="PANTHER" id="PTHR34929">
    <property type="entry name" value="ZGC:153157"/>
    <property type="match status" value="1"/>
</dbReference>
<reference evidence="2 3" key="1">
    <citation type="submission" date="2023-11" db="EMBL/GenBank/DDBJ databases">
        <authorList>
            <person name="Okamura Y."/>
        </authorList>
    </citation>
    <scope>NUCLEOTIDE SEQUENCE [LARGE SCALE GENOMIC DNA]</scope>
</reference>
<dbReference type="EMBL" id="CAVLEF010000082">
    <property type="protein sequence ID" value="CAK1550510.1"/>
    <property type="molecule type" value="Genomic_DNA"/>
</dbReference>
<keyword evidence="1" id="KW-0812">Transmembrane</keyword>
<keyword evidence="1" id="KW-1133">Transmembrane helix</keyword>
<evidence type="ECO:0000313" key="2">
    <source>
        <dbReference type="EMBL" id="CAK1550510.1"/>
    </source>
</evidence>